<dbReference type="Gene3D" id="2.170.130.10">
    <property type="entry name" value="TonB-dependent receptor, plug domain"/>
    <property type="match status" value="1"/>
</dbReference>
<accession>A0AA41Z7J2</accession>
<dbReference type="AlphaFoldDB" id="A0AA41Z7J2"/>
<sequence>MSIHTLRSRLMLQSSFALTLGGLALPATAQEAAAPAKTAPAAEAAEPEDIVVTGQALPGSVVGDIPPENRLTPAQIQAYGVSSVSDLLAEIADQTTSIQGRDNSGPVVLVNGKRISGINEVGDLPTEAILRVDILPEEVALKYGYSASQKVVNIILRRRFLARTVEAGGGAATEGGGGNANGVIGYTRIHNAQRLNITARAKASAALLEDQRGIVPDPADATSRNPDAGDPAYRTLSPSTRNYSVNGTYAYQISPKITASLNGTAGYQTSRGLIGGAPVSDDPDAIVALRQDSDTFTGHAGVTLNADLSPTWKLSFTGTYDHSDTRSDTDRFQTAGVRGQHAIAITNTAGASLLASGPLFSLPAGKLRTSISIGGNASQLSSTTDRLGGATLSTAIARSTGNAQLSFDIPIASKKAGFLGALGTLTANVNGAVNQLSDYGTLATFGYGLNWTPRTGITLIASVNEDRVAPTLTQLRGPLLTVPNVRIFDYVTGQTVQVTQITGGNPDLKADDRHVFKLGFSLKPASKLDLTINANYLSSRVNNPIGSLTGASLFAQNAFPDRFVRDPDGTLESVDARPINFAREDREQFRWGIVFSKVLRAATRPPMPPGGYPWRNRGEGRGEGRGAGGGNEGGDRVVRSESDGAMPPPPPPGDVTVTGQRPAPDIDNGPPPPPADGMMPLPPPGGAGGPPGDGGGFGRGGGFGGGGGGFGGGRRGGGFGRNAGGNEARLQLSIWHTWSIRDTLLLRDGTQPLDLLAGDTIGAITQPRHQVQFNAGVTDNGIGLRLTGNWRAAATTRTSATPAVGDLHFSSLATFNLRLFANIAQRLPHESWARGLRLTLALDNIFNSRQRVTDATGATPLAYQPGYLDPYGRTISLSLRKMF</sequence>
<evidence type="ECO:0000256" key="4">
    <source>
        <dbReference type="SAM" id="MobiDB-lite"/>
    </source>
</evidence>
<keyword evidence="5" id="KW-0732">Signal</keyword>
<keyword evidence="7" id="KW-1185">Reference proteome</keyword>
<proteinExistence type="predicted"/>
<keyword evidence="6" id="KW-0675">Receptor</keyword>
<dbReference type="GO" id="GO:0009279">
    <property type="term" value="C:cell outer membrane"/>
    <property type="evidence" value="ECO:0007669"/>
    <property type="project" value="UniProtKB-SubCell"/>
</dbReference>
<feature type="region of interest" description="Disordered" evidence="4">
    <location>
        <begin position="603"/>
        <end position="722"/>
    </location>
</feature>
<protein>
    <submittedName>
        <fullName evidence="6">TonB-dependent receptor</fullName>
    </submittedName>
</protein>
<feature type="region of interest" description="Disordered" evidence="4">
    <location>
        <begin position="215"/>
        <end position="239"/>
    </location>
</feature>
<dbReference type="InterPro" id="IPR036942">
    <property type="entry name" value="Beta-barrel_TonB_sf"/>
</dbReference>
<dbReference type="EMBL" id="JANFAV010000007">
    <property type="protein sequence ID" value="MCW6535447.1"/>
    <property type="molecule type" value="Genomic_DNA"/>
</dbReference>
<dbReference type="InterPro" id="IPR037066">
    <property type="entry name" value="Plug_dom_sf"/>
</dbReference>
<dbReference type="Gene3D" id="2.40.170.20">
    <property type="entry name" value="TonB-dependent receptor, beta-barrel domain"/>
    <property type="match status" value="2"/>
</dbReference>
<feature type="chain" id="PRO_5041379827" evidence="5">
    <location>
        <begin position="30"/>
        <end position="883"/>
    </location>
</feature>
<feature type="signal peptide" evidence="5">
    <location>
        <begin position="1"/>
        <end position="29"/>
    </location>
</feature>
<dbReference type="SUPFAM" id="SSF56935">
    <property type="entry name" value="Porins"/>
    <property type="match status" value="1"/>
</dbReference>
<evidence type="ECO:0000313" key="6">
    <source>
        <dbReference type="EMBL" id="MCW6535447.1"/>
    </source>
</evidence>
<evidence type="ECO:0000256" key="3">
    <source>
        <dbReference type="ARBA" id="ARBA00023237"/>
    </source>
</evidence>
<keyword evidence="3" id="KW-0998">Cell outer membrane</keyword>
<evidence type="ECO:0000256" key="5">
    <source>
        <dbReference type="SAM" id="SignalP"/>
    </source>
</evidence>
<evidence type="ECO:0000256" key="2">
    <source>
        <dbReference type="ARBA" id="ARBA00023136"/>
    </source>
</evidence>
<evidence type="ECO:0000256" key="1">
    <source>
        <dbReference type="ARBA" id="ARBA00004442"/>
    </source>
</evidence>
<feature type="compositionally biased region" description="Gly residues" evidence="4">
    <location>
        <begin position="686"/>
        <end position="722"/>
    </location>
</feature>
<comment type="subcellular location">
    <subcellularLocation>
        <location evidence="1">Cell outer membrane</location>
    </subcellularLocation>
</comment>
<feature type="compositionally biased region" description="Basic and acidic residues" evidence="4">
    <location>
        <begin position="633"/>
        <end position="642"/>
    </location>
</feature>
<dbReference type="PANTHER" id="PTHR47234:SF3">
    <property type="entry name" value="SECRETIN_TONB SHORT N-TERMINAL DOMAIN-CONTAINING PROTEIN"/>
    <property type="match status" value="1"/>
</dbReference>
<comment type="caution">
    <text evidence="6">The sequence shown here is derived from an EMBL/GenBank/DDBJ whole genome shotgun (WGS) entry which is preliminary data.</text>
</comment>
<dbReference type="Proteomes" id="UP001165565">
    <property type="component" value="Unassembled WGS sequence"/>
</dbReference>
<gene>
    <name evidence="6" type="ORF">NEE01_11715</name>
</gene>
<reference evidence="6" key="1">
    <citation type="submission" date="2022-06" db="EMBL/GenBank/DDBJ databases">
        <title>Sphingomonas sp. nov. isolated from rhizosphere soil of tomato.</title>
        <authorList>
            <person name="Dong H."/>
            <person name="Gao R."/>
        </authorList>
    </citation>
    <scope>NUCLEOTIDE SEQUENCE</scope>
    <source>
        <strain evidence="6">MMSM24</strain>
    </source>
</reference>
<organism evidence="6 7">
    <name type="scientific">Sphingomonas lycopersici</name>
    <dbReference type="NCBI Taxonomy" id="2951807"/>
    <lineage>
        <taxon>Bacteria</taxon>
        <taxon>Pseudomonadati</taxon>
        <taxon>Pseudomonadota</taxon>
        <taxon>Alphaproteobacteria</taxon>
        <taxon>Sphingomonadales</taxon>
        <taxon>Sphingomonadaceae</taxon>
        <taxon>Sphingomonas</taxon>
    </lineage>
</organism>
<keyword evidence="2" id="KW-0472">Membrane</keyword>
<feature type="compositionally biased region" description="Pro residues" evidence="4">
    <location>
        <begin position="669"/>
        <end position="685"/>
    </location>
</feature>
<evidence type="ECO:0000313" key="7">
    <source>
        <dbReference type="Proteomes" id="UP001165565"/>
    </source>
</evidence>
<dbReference type="PANTHER" id="PTHR47234">
    <property type="match status" value="1"/>
</dbReference>
<name>A0AA41Z7J2_9SPHN</name>